<feature type="compositionally biased region" description="Acidic residues" evidence="1">
    <location>
        <begin position="117"/>
        <end position="133"/>
    </location>
</feature>
<evidence type="ECO:0000313" key="3">
    <source>
        <dbReference type="Proteomes" id="UP001391051"/>
    </source>
</evidence>
<keyword evidence="3" id="KW-1185">Reference proteome</keyword>
<dbReference type="RefSeq" id="XP_066698328.1">
    <property type="nucleotide sequence ID" value="XM_066845930.1"/>
</dbReference>
<evidence type="ECO:0000313" key="2">
    <source>
        <dbReference type="EMBL" id="KAK7948822.1"/>
    </source>
</evidence>
<name>A0ABR1Q948_9PEZI</name>
<gene>
    <name evidence="2" type="ORF">PG986_009708</name>
</gene>
<comment type="caution">
    <text evidence="2">The sequence shown here is derived from an EMBL/GenBank/DDBJ whole genome shotgun (WGS) entry which is preliminary data.</text>
</comment>
<dbReference type="GeneID" id="92078992"/>
<dbReference type="Proteomes" id="UP001391051">
    <property type="component" value="Unassembled WGS sequence"/>
</dbReference>
<dbReference type="EMBL" id="JAQQWE010000006">
    <property type="protein sequence ID" value="KAK7948822.1"/>
    <property type="molecule type" value="Genomic_DNA"/>
</dbReference>
<protein>
    <submittedName>
        <fullName evidence="2">Uncharacterized protein</fullName>
    </submittedName>
</protein>
<proteinExistence type="predicted"/>
<reference evidence="2 3" key="1">
    <citation type="submission" date="2023-01" db="EMBL/GenBank/DDBJ databases">
        <title>Analysis of 21 Apiospora genomes using comparative genomics revels a genus with tremendous synthesis potential of carbohydrate active enzymes and secondary metabolites.</title>
        <authorList>
            <person name="Sorensen T."/>
        </authorList>
    </citation>
    <scope>NUCLEOTIDE SEQUENCE [LARGE SCALE GENOMIC DNA]</scope>
    <source>
        <strain evidence="2 3">CBS 24483</strain>
    </source>
</reference>
<accession>A0ABR1Q948</accession>
<feature type="region of interest" description="Disordered" evidence="1">
    <location>
        <begin position="84"/>
        <end position="151"/>
    </location>
</feature>
<evidence type="ECO:0000256" key="1">
    <source>
        <dbReference type="SAM" id="MobiDB-lite"/>
    </source>
</evidence>
<sequence length="151" mass="15608">MAPKKTTGTGATPGGAADGPTLNMAETEFMIAYFQHCTAAAKPDPIDWQALGAQFGLHNKKNVNQRFNRLCAKLNWFSATVPAGVVDPATPAKSKGGRPKKVKGLAAASAAKHSAANDDDGADDVDAEADDSDGPSPAKKRKVDADGMDEA</sequence>
<organism evidence="2 3">
    <name type="scientific">Apiospora aurea</name>
    <dbReference type="NCBI Taxonomy" id="335848"/>
    <lineage>
        <taxon>Eukaryota</taxon>
        <taxon>Fungi</taxon>
        <taxon>Dikarya</taxon>
        <taxon>Ascomycota</taxon>
        <taxon>Pezizomycotina</taxon>
        <taxon>Sordariomycetes</taxon>
        <taxon>Xylariomycetidae</taxon>
        <taxon>Amphisphaeriales</taxon>
        <taxon>Apiosporaceae</taxon>
        <taxon>Apiospora</taxon>
    </lineage>
</organism>